<dbReference type="PROSITE" id="PS51832">
    <property type="entry name" value="HD_GYP"/>
    <property type="match status" value="1"/>
</dbReference>
<comment type="caution">
    <text evidence="2">The sequence shown here is derived from an EMBL/GenBank/DDBJ whole genome shotgun (WGS) entry which is preliminary data.</text>
</comment>
<dbReference type="SUPFAM" id="SSF109604">
    <property type="entry name" value="HD-domain/PDEase-like"/>
    <property type="match status" value="1"/>
</dbReference>
<evidence type="ECO:0000259" key="1">
    <source>
        <dbReference type="PROSITE" id="PS51832"/>
    </source>
</evidence>
<organism evidence="2 3">
    <name type="scientific">Domibacillus mangrovi</name>
    <dbReference type="NCBI Taxonomy" id="1714354"/>
    <lineage>
        <taxon>Bacteria</taxon>
        <taxon>Bacillati</taxon>
        <taxon>Bacillota</taxon>
        <taxon>Bacilli</taxon>
        <taxon>Bacillales</taxon>
        <taxon>Bacillaceae</taxon>
        <taxon>Domibacillus</taxon>
    </lineage>
</organism>
<dbReference type="Gene3D" id="1.10.3210.10">
    <property type="entry name" value="Hypothetical protein af1432"/>
    <property type="match status" value="1"/>
</dbReference>
<dbReference type="EMBL" id="MRWQ01000004">
    <property type="protein sequence ID" value="OKL37402.1"/>
    <property type="molecule type" value="Genomic_DNA"/>
</dbReference>
<gene>
    <name evidence="2" type="ORF">BLL40_03555</name>
</gene>
<dbReference type="PANTHER" id="PTHR43155:SF2">
    <property type="entry name" value="CYCLIC DI-GMP PHOSPHODIESTERASE PA4108"/>
    <property type="match status" value="1"/>
</dbReference>
<accession>A0A1Q5P5N2</accession>
<dbReference type="Proteomes" id="UP000186524">
    <property type="component" value="Unassembled WGS sequence"/>
</dbReference>
<protein>
    <recommendedName>
        <fullName evidence="1">HD-GYP domain-containing protein</fullName>
    </recommendedName>
</protein>
<dbReference type="AlphaFoldDB" id="A0A1Q5P5N2"/>
<name>A0A1Q5P5N2_9BACI</name>
<evidence type="ECO:0000313" key="2">
    <source>
        <dbReference type="EMBL" id="OKL37402.1"/>
    </source>
</evidence>
<keyword evidence="3" id="KW-1185">Reference proteome</keyword>
<dbReference type="InterPro" id="IPR037522">
    <property type="entry name" value="HD_GYP_dom"/>
</dbReference>
<feature type="domain" description="HD-GYP" evidence="1">
    <location>
        <begin position="119"/>
        <end position="315"/>
    </location>
</feature>
<reference evidence="2 3" key="1">
    <citation type="submission" date="2016-12" db="EMBL/GenBank/DDBJ databases">
        <title>Domibacillus sp. SAOS 44 whole genome sequencing.</title>
        <authorList>
            <person name="Verma A."/>
            <person name="Krishnamurthi S."/>
        </authorList>
    </citation>
    <scope>NUCLEOTIDE SEQUENCE [LARGE SCALE GENOMIC DNA]</scope>
    <source>
        <strain evidence="2 3">SAOS 44</strain>
    </source>
</reference>
<evidence type="ECO:0000313" key="3">
    <source>
        <dbReference type="Proteomes" id="UP000186524"/>
    </source>
</evidence>
<dbReference type="PANTHER" id="PTHR43155">
    <property type="entry name" value="CYCLIC DI-GMP PHOSPHODIESTERASE PA4108-RELATED"/>
    <property type="match status" value="1"/>
</dbReference>
<dbReference type="Pfam" id="PF13487">
    <property type="entry name" value="HD_5"/>
    <property type="match status" value="1"/>
</dbReference>
<dbReference type="CDD" id="cd00077">
    <property type="entry name" value="HDc"/>
    <property type="match status" value="1"/>
</dbReference>
<dbReference type="STRING" id="1714354.BLL40_03555"/>
<sequence>MKYMFVKVEDLQQGWHVNEAVLASTAHPIILKGTILTEQHIRFLKVFSIEFVDVVPPEENPLSSINSAASLNEFSLTVDMLEQQYHKTVKGIKEEFHKWQSGMNVEIARIRTIILPLLTYVLENPEQLYRISSFSKKEDYLFHHTAALGILCGMIAQKMNYKKGMIVQAALTGVLADSGMSKINYSLLNKKTALTEQEYKNIQNHPIFSYSMVKELRLLKPEVKLAIYQHHERIDGSGYPMGVKGNEIHPIAQIVGLADTYHALTTDRVFQDRQSAFKVIEFIQEDLFGKFDLPIMNALFSIVANLVPGTRVELSDGNKGKVLFVHQMHQTRPLIQLSTGELIDMVKRRDLHIEKVIGKQL</sequence>
<proteinExistence type="predicted"/>
<dbReference type="InterPro" id="IPR003607">
    <property type="entry name" value="HD/PDEase_dom"/>
</dbReference>